<dbReference type="GO" id="GO:0003743">
    <property type="term" value="F:translation initiation factor activity"/>
    <property type="evidence" value="ECO:0007669"/>
    <property type="project" value="UniProtKB-KW"/>
</dbReference>
<protein>
    <submittedName>
        <fullName evidence="2">Replication initiation factor domain-containing protein</fullName>
    </submittedName>
</protein>
<feature type="domain" description="Replication initiation protein-like C-terminal" evidence="1">
    <location>
        <begin position="201"/>
        <end position="311"/>
    </location>
</feature>
<dbReference type="InterPro" id="IPR003491">
    <property type="entry name" value="REP-like_C"/>
</dbReference>
<organism evidence="2 3">
    <name type="scientific">Paracidovorax citrulli</name>
    <name type="common">Acidovorax citrulli</name>
    <dbReference type="NCBI Taxonomy" id="80869"/>
    <lineage>
        <taxon>Bacteria</taxon>
        <taxon>Pseudomonadati</taxon>
        <taxon>Pseudomonadota</taxon>
        <taxon>Betaproteobacteria</taxon>
        <taxon>Burkholderiales</taxon>
        <taxon>Comamonadaceae</taxon>
        <taxon>Paracidovorax</taxon>
    </lineage>
</organism>
<keyword evidence="3" id="KW-1185">Reference proteome</keyword>
<dbReference type="RefSeq" id="WP_011795514.1">
    <property type="nucleotide sequence ID" value="NZ_CP023687.1"/>
</dbReference>
<proteinExistence type="predicted"/>
<gene>
    <name evidence="2" type="ORF">QRO08_10015</name>
</gene>
<keyword evidence="2" id="KW-0396">Initiation factor</keyword>
<evidence type="ECO:0000313" key="3">
    <source>
        <dbReference type="Proteomes" id="UP001242732"/>
    </source>
</evidence>
<name>A0ABY9AWD3_PARCI</name>
<evidence type="ECO:0000313" key="2">
    <source>
        <dbReference type="EMBL" id="WIY50873.1"/>
    </source>
</evidence>
<dbReference type="EMBL" id="CP127363">
    <property type="protein sequence ID" value="WIY50873.1"/>
    <property type="molecule type" value="Genomic_DNA"/>
</dbReference>
<reference evidence="2 3" key="1">
    <citation type="submission" date="2023-06" db="EMBL/GenBank/DDBJ databases">
        <authorList>
            <person name="Ham H."/>
            <person name="Park D.S."/>
        </authorList>
    </citation>
    <scope>NUCLEOTIDE SEQUENCE [LARGE SCALE GENOMIC DNA]</scope>
    <source>
        <strain evidence="2 3">KACC 17005</strain>
    </source>
</reference>
<dbReference type="Proteomes" id="UP001242732">
    <property type="component" value="Chromosome"/>
</dbReference>
<dbReference type="Pfam" id="PF02486">
    <property type="entry name" value="Rep_trans"/>
    <property type="match status" value="1"/>
</dbReference>
<sequence length="420" mass="47073">MTHPVGTNVNKHAKGHAGACSLVLDGNQVKARLIAERIESGVPVHVDWVRFTVNLRNAPMPSVDVLFPEEDVEPLSVWDRDERTVRIQRLRKVLRFIPDVDFSPSVQAFELAERVAECLGGDFVVHPEVRKGHDFYRCRWSIERNGAEVGWVGFLASGDGPRQQAQAKTIHCNVYGSACTFARSGWRDHLANVVDEAKGWLTRIDLALDFFDGLNGGMERVKADYEAGLCDVGGRRLKCNMVGDWCGGKARSFYVGTKEVGKQTNVYEKGHQLFGDADTSAWIRAELRWGNKARFLPTDMLRRPADFFHGASDWHASLLREAEAISFPETVSCEAKRQIETVEGEAVRNVRWLREVAAPSLALAFQHLDFEHFLELVCNKKAPGRLQKFSEAEIARAYDRAFLRSSTKNPKSADVGHVLA</sequence>
<accession>A0ABY9AWD3</accession>
<evidence type="ECO:0000259" key="1">
    <source>
        <dbReference type="Pfam" id="PF02486"/>
    </source>
</evidence>
<keyword evidence="2" id="KW-0648">Protein biosynthesis</keyword>